<dbReference type="RefSeq" id="WP_188664357.1">
    <property type="nucleotide sequence ID" value="NZ_BMHV01000012.1"/>
</dbReference>
<protein>
    <submittedName>
        <fullName evidence="1">UPF0262 protein</fullName>
    </submittedName>
</protein>
<dbReference type="InterPro" id="IPR008321">
    <property type="entry name" value="UCP032146"/>
</dbReference>
<dbReference type="Pfam" id="PF06793">
    <property type="entry name" value="UPF0262"/>
    <property type="match status" value="1"/>
</dbReference>
<dbReference type="Proteomes" id="UP000632498">
    <property type="component" value="Unassembled WGS sequence"/>
</dbReference>
<evidence type="ECO:0000313" key="1">
    <source>
        <dbReference type="EMBL" id="GGF65700.1"/>
    </source>
</evidence>
<organism evidence="1 2">
    <name type="scientific">Terasakiella brassicae</name>
    <dbReference type="NCBI Taxonomy" id="1634917"/>
    <lineage>
        <taxon>Bacteria</taxon>
        <taxon>Pseudomonadati</taxon>
        <taxon>Pseudomonadota</taxon>
        <taxon>Alphaproteobacteria</taxon>
        <taxon>Rhodospirillales</taxon>
        <taxon>Terasakiellaceae</taxon>
        <taxon>Terasakiella</taxon>
    </lineage>
</organism>
<keyword evidence="2" id="KW-1185">Reference proteome</keyword>
<dbReference type="NCBIfam" id="NF002769">
    <property type="entry name" value="PRK02853.1"/>
    <property type="match status" value="1"/>
</dbReference>
<evidence type="ECO:0000313" key="2">
    <source>
        <dbReference type="Proteomes" id="UP000632498"/>
    </source>
</evidence>
<reference evidence="1" key="1">
    <citation type="journal article" date="2014" name="Int. J. Syst. Evol. Microbiol.">
        <title>Complete genome sequence of Corynebacterium casei LMG S-19264T (=DSM 44701T), isolated from a smear-ripened cheese.</title>
        <authorList>
            <consortium name="US DOE Joint Genome Institute (JGI-PGF)"/>
            <person name="Walter F."/>
            <person name="Albersmeier A."/>
            <person name="Kalinowski J."/>
            <person name="Ruckert C."/>
        </authorList>
    </citation>
    <scope>NUCLEOTIDE SEQUENCE</scope>
    <source>
        <strain evidence="1">CGMCC 1.15254</strain>
    </source>
</reference>
<gene>
    <name evidence="1" type="ORF">GCM10011332_19730</name>
</gene>
<proteinExistence type="predicted"/>
<dbReference type="EMBL" id="BMHV01000012">
    <property type="protein sequence ID" value="GGF65700.1"/>
    <property type="molecule type" value="Genomic_DNA"/>
</dbReference>
<reference evidence="1" key="2">
    <citation type="submission" date="2020-09" db="EMBL/GenBank/DDBJ databases">
        <authorList>
            <person name="Sun Q."/>
            <person name="Zhou Y."/>
        </authorList>
    </citation>
    <scope>NUCLEOTIDE SEQUENCE</scope>
    <source>
        <strain evidence="1">CGMCC 1.15254</strain>
    </source>
</reference>
<sequence length="159" mass="18380">MHHLQKIANIQIEELDGIRLKPEVEHERKVAVFDLLEENYFAPVGDEIGPYDVKLSIEDGKRLVLDVAKEGKTDYFMQIKVPLMPVRKIVKDYFLVCDSYFKAIKTASPAQIEAIDMGRRGLHNEGSTILRDRLEEKVHVDHDTARRLFTLVCVLHIRQ</sequence>
<accession>A0A917FBP7</accession>
<dbReference type="PIRSF" id="PIRSF032146">
    <property type="entry name" value="UCP032146"/>
    <property type="match status" value="1"/>
</dbReference>
<name>A0A917FBP7_9PROT</name>
<comment type="caution">
    <text evidence="1">The sequence shown here is derived from an EMBL/GenBank/DDBJ whole genome shotgun (WGS) entry which is preliminary data.</text>
</comment>
<dbReference type="AlphaFoldDB" id="A0A917FBP7"/>